<organism evidence="2 3">
    <name type="scientific">Portunus trituberculatus</name>
    <name type="common">Swimming crab</name>
    <name type="synonym">Neptunus trituberculatus</name>
    <dbReference type="NCBI Taxonomy" id="210409"/>
    <lineage>
        <taxon>Eukaryota</taxon>
        <taxon>Metazoa</taxon>
        <taxon>Ecdysozoa</taxon>
        <taxon>Arthropoda</taxon>
        <taxon>Crustacea</taxon>
        <taxon>Multicrustacea</taxon>
        <taxon>Malacostraca</taxon>
        <taxon>Eumalacostraca</taxon>
        <taxon>Eucarida</taxon>
        <taxon>Decapoda</taxon>
        <taxon>Pleocyemata</taxon>
        <taxon>Brachyura</taxon>
        <taxon>Eubrachyura</taxon>
        <taxon>Portunoidea</taxon>
        <taxon>Portunidae</taxon>
        <taxon>Portuninae</taxon>
        <taxon>Portunus</taxon>
    </lineage>
</organism>
<sequence>MEKPGWVTNRRPSLRISELETNIKEQTRILEFSQAEFGDQQGTVRTLQKSEIDLKSIILELETSVENLKQRVNYQEDYNRRKNIRITGLSESRNGDTWEQTVIEVSTLLQNKLQLPPMKIERAHRLVVARHGGQEGQRLLVPLLRVVPVLVYAMVLLAVLMW</sequence>
<keyword evidence="1" id="KW-0472">Membrane</keyword>
<proteinExistence type="predicted"/>
<dbReference type="Proteomes" id="UP000324222">
    <property type="component" value="Unassembled WGS sequence"/>
</dbReference>
<dbReference type="Gene3D" id="3.30.70.1820">
    <property type="entry name" value="L1 transposable element, RRM domain"/>
    <property type="match status" value="1"/>
</dbReference>
<feature type="transmembrane region" description="Helical" evidence="1">
    <location>
        <begin position="139"/>
        <end position="161"/>
    </location>
</feature>
<dbReference type="EMBL" id="VSRR010038423">
    <property type="protein sequence ID" value="MPC74188.1"/>
    <property type="molecule type" value="Genomic_DNA"/>
</dbReference>
<name>A0A5B7HZQ4_PORTR</name>
<evidence type="ECO:0000313" key="3">
    <source>
        <dbReference type="Proteomes" id="UP000324222"/>
    </source>
</evidence>
<evidence type="ECO:0000256" key="1">
    <source>
        <dbReference type="SAM" id="Phobius"/>
    </source>
</evidence>
<keyword evidence="1" id="KW-0812">Transmembrane</keyword>
<dbReference type="AlphaFoldDB" id="A0A5B7HZQ4"/>
<comment type="caution">
    <text evidence="2">The sequence shown here is derived from an EMBL/GenBank/DDBJ whole genome shotgun (WGS) entry which is preliminary data.</text>
</comment>
<reference evidence="2 3" key="1">
    <citation type="submission" date="2019-05" db="EMBL/GenBank/DDBJ databases">
        <title>Another draft genome of Portunus trituberculatus and its Hox gene families provides insights of decapod evolution.</title>
        <authorList>
            <person name="Jeong J.-H."/>
            <person name="Song I."/>
            <person name="Kim S."/>
            <person name="Choi T."/>
            <person name="Kim D."/>
            <person name="Ryu S."/>
            <person name="Kim W."/>
        </authorList>
    </citation>
    <scope>NUCLEOTIDE SEQUENCE [LARGE SCALE GENOMIC DNA]</scope>
    <source>
        <tissue evidence="2">Muscle</tissue>
    </source>
</reference>
<accession>A0A5B7HZQ4</accession>
<evidence type="ECO:0000313" key="2">
    <source>
        <dbReference type="EMBL" id="MPC74188.1"/>
    </source>
</evidence>
<gene>
    <name evidence="2" type="ORF">E2C01_068538</name>
</gene>
<protein>
    <submittedName>
        <fullName evidence="2">Uncharacterized protein</fullName>
    </submittedName>
</protein>
<keyword evidence="1" id="KW-1133">Transmembrane helix</keyword>
<keyword evidence="3" id="KW-1185">Reference proteome</keyword>